<evidence type="ECO:0000259" key="11">
    <source>
        <dbReference type="PROSITE" id="PS50928"/>
    </source>
</evidence>
<dbReference type="Proteomes" id="UP000289437">
    <property type="component" value="Unassembled WGS sequence"/>
</dbReference>
<feature type="domain" description="ABC transmembrane type-1" evidence="11">
    <location>
        <begin position="70"/>
        <end position="294"/>
    </location>
</feature>
<evidence type="ECO:0000256" key="8">
    <source>
        <dbReference type="ARBA" id="ARBA00023136"/>
    </source>
</evidence>
<keyword evidence="4 10" id="KW-1003">Cell membrane</keyword>
<feature type="transmembrane region" description="Helical" evidence="9">
    <location>
        <begin position="69"/>
        <end position="95"/>
    </location>
</feature>
<evidence type="ECO:0000256" key="9">
    <source>
        <dbReference type="RuleBase" id="RU363032"/>
    </source>
</evidence>
<name>A0A4Q0T7G3_9BACT</name>
<dbReference type="Pfam" id="PF00528">
    <property type="entry name" value="BPD_transp_1"/>
    <property type="match status" value="1"/>
</dbReference>
<proteinExistence type="inferred from homology"/>
<evidence type="ECO:0000256" key="7">
    <source>
        <dbReference type="ARBA" id="ARBA00022989"/>
    </source>
</evidence>
<evidence type="ECO:0000256" key="3">
    <source>
        <dbReference type="ARBA" id="ARBA00022448"/>
    </source>
</evidence>
<evidence type="ECO:0000256" key="1">
    <source>
        <dbReference type="ARBA" id="ARBA00004651"/>
    </source>
</evidence>
<dbReference type="AlphaFoldDB" id="A0A4Q0T7G3"/>
<feature type="transmembrane region" description="Helical" evidence="9">
    <location>
        <begin position="271"/>
        <end position="294"/>
    </location>
</feature>
<dbReference type="PROSITE" id="PS50928">
    <property type="entry name" value="ABC_TM1"/>
    <property type="match status" value="1"/>
</dbReference>
<feature type="transmembrane region" description="Helical" evidence="9">
    <location>
        <begin position="12"/>
        <end position="37"/>
    </location>
</feature>
<organism evidence="12 13">
    <name type="scientific">Granulicella sibirica</name>
    <dbReference type="NCBI Taxonomy" id="2479048"/>
    <lineage>
        <taxon>Bacteria</taxon>
        <taxon>Pseudomonadati</taxon>
        <taxon>Acidobacteriota</taxon>
        <taxon>Terriglobia</taxon>
        <taxon>Terriglobales</taxon>
        <taxon>Acidobacteriaceae</taxon>
        <taxon>Granulicella</taxon>
    </lineage>
</organism>
<evidence type="ECO:0000256" key="4">
    <source>
        <dbReference type="ARBA" id="ARBA00022475"/>
    </source>
</evidence>
<dbReference type="PANTHER" id="PTHR30425">
    <property type="entry name" value="PHOSPHATE TRANSPORT SYSTEM PERMEASE PROTEIN PST"/>
    <property type="match status" value="1"/>
</dbReference>
<evidence type="ECO:0000256" key="6">
    <source>
        <dbReference type="ARBA" id="ARBA00022692"/>
    </source>
</evidence>
<comment type="caution">
    <text evidence="12">The sequence shown here is derived from an EMBL/GenBank/DDBJ whole genome shotgun (WGS) entry which is preliminary data.</text>
</comment>
<comment type="function">
    <text evidence="10">Part of the binding-protein-dependent transport system for phosphate; probably responsible for the translocation of the substrate across the membrane.</text>
</comment>
<dbReference type="PANTHER" id="PTHR30425:SF1">
    <property type="entry name" value="PHOSPHATE TRANSPORT SYSTEM PERMEASE PROTEIN PSTC"/>
    <property type="match status" value="1"/>
</dbReference>
<dbReference type="Gene3D" id="1.10.3720.10">
    <property type="entry name" value="MetI-like"/>
    <property type="match status" value="1"/>
</dbReference>
<dbReference type="SUPFAM" id="SSF161098">
    <property type="entry name" value="MetI-like"/>
    <property type="match status" value="1"/>
</dbReference>
<feature type="transmembrane region" description="Helical" evidence="9">
    <location>
        <begin position="154"/>
        <end position="176"/>
    </location>
</feature>
<dbReference type="InterPro" id="IPR051124">
    <property type="entry name" value="Phosphate_Transport_Permease"/>
</dbReference>
<dbReference type="CDD" id="cd06261">
    <property type="entry name" value="TM_PBP2"/>
    <property type="match status" value="1"/>
</dbReference>
<evidence type="ECO:0000256" key="5">
    <source>
        <dbReference type="ARBA" id="ARBA00022592"/>
    </source>
</evidence>
<reference evidence="12 13" key="1">
    <citation type="submission" date="2018-11" db="EMBL/GenBank/DDBJ databases">
        <authorList>
            <person name="Mardanov A.V."/>
            <person name="Ravin N.V."/>
            <person name="Dedysh S.N."/>
        </authorList>
    </citation>
    <scope>NUCLEOTIDE SEQUENCE [LARGE SCALE GENOMIC DNA]</scope>
    <source>
        <strain evidence="12 13">AF10</strain>
    </source>
</reference>
<sequence>MSFAERLRKGDEIAYLVTLMAALAILLITGLLAQHLWANSLLSRQKFGWHFLTSSTWDPVSATFGALPFVYGTLLTSVIGLVIAVPIGIGAAIFLSEMAPRKVSNVLTFLIELLAAVPSVIFGLIGIFVLVPLLNKVVPPITDHLQFLPIFKGSFYGVSYLTAGVVLSIMIVPFIVSISREVLMSVPTAQREAMMALGATKWDVTWRSVVPYARRGIIGSIFLALARALGETMAVTMVIGNVPEIHASLLSPGYTIAAVIANEFTEATDDIYLHALIEMALVLFVVTMIVNAAARLLMLTAGIREIRE</sequence>
<keyword evidence="8 9" id="KW-0472">Membrane</keyword>
<dbReference type="InterPro" id="IPR035906">
    <property type="entry name" value="MetI-like_sf"/>
</dbReference>
<keyword evidence="7 9" id="KW-1133">Transmembrane helix</keyword>
<dbReference type="InterPro" id="IPR011864">
    <property type="entry name" value="Phosphate_PstC"/>
</dbReference>
<comment type="similarity">
    <text evidence="2 10">Belongs to the binding-protein-dependent transport system permease family. CysTW subfamily.</text>
</comment>
<dbReference type="GO" id="GO:0005886">
    <property type="term" value="C:plasma membrane"/>
    <property type="evidence" value="ECO:0007669"/>
    <property type="project" value="UniProtKB-SubCell"/>
</dbReference>
<feature type="transmembrane region" description="Helical" evidence="9">
    <location>
        <begin position="107"/>
        <end position="134"/>
    </location>
</feature>
<keyword evidence="13" id="KW-1185">Reference proteome</keyword>
<keyword evidence="5 10" id="KW-0592">Phosphate transport</keyword>
<reference evidence="13" key="2">
    <citation type="submission" date="2019-02" db="EMBL/GenBank/DDBJ databases">
        <title>Granulicella sibirica sp. nov., a psychrotolerant acidobacterium isolated from an organic soil layer in forested tundra, West Siberia.</title>
        <authorList>
            <person name="Oshkin I.Y."/>
            <person name="Kulichevskaya I.S."/>
            <person name="Rijpstra W.I.C."/>
            <person name="Sinninghe Damste J.S."/>
            <person name="Rakitin A.L."/>
            <person name="Ravin N.V."/>
            <person name="Dedysh S.N."/>
        </authorList>
    </citation>
    <scope>NUCLEOTIDE SEQUENCE [LARGE SCALE GENOMIC DNA]</scope>
    <source>
        <strain evidence="13">AF10</strain>
    </source>
</reference>
<accession>A0A4Q0T7G3</accession>
<dbReference type="InterPro" id="IPR000515">
    <property type="entry name" value="MetI-like"/>
</dbReference>
<feature type="transmembrane region" description="Helical" evidence="9">
    <location>
        <begin position="217"/>
        <end position="239"/>
    </location>
</feature>
<evidence type="ECO:0000256" key="10">
    <source>
        <dbReference type="RuleBase" id="RU363054"/>
    </source>
</evidence>
<evidence type="ECO:0000313" key="12">
    <source>
        <dbReference type="EMBL" id="RXH58048.1"/>
    </source>
</evidence>
<gene>
    <name evidence="12" type="ORF">GRAN_1358</name>
</gene>
<dbReference type="GO" id="GO:0005315">
    <property type="term" value="F:phosphate transmembrane transporter activity"/>
    <property type="evidence" value="ECO:0007669"/>
    <property type="project" value="InterPro"/>
</dbReference>
<dbReference type="GO" id="GO:0006817">
    <property type="term" value="P:phosphate ion transport"/>
    <property type="evidence" value="ECO:0007669"/>
    <property type="project" value="UniProtKB-KW"/>
</dbReference>
<dbReference type="NCBIfam" id="TIGR02138">
    <property type="entry name" value="phosphate_pstC"/>
    <property type="match status" value="1"/>
</dbReference>
<evidence type="ECO:0000313" key="13">
    <source>
        <dbReference type="Proteomes" id="UP000289437"/>
    </source>
</evidence>
<protein>
    <recommendedName>
        <fullName evidence="10">Phosphate transport system permease protein</fullName>
    </recommendedName>
</protein>
<keyword evidence="3 9" id="KW-0813">Transport</keyword>
<dbReference type="OrthoDB" id="9785113at2"/>
<dbReference type="EMBL" id="RDSM01000001">
    <property type="protein sequence ID" value="RXH58048.1"/>
    <property type="molecule type" value="Genomic_DNA"/>
</dbReference>
<keyword evidence="6 9" id="KW-0812">Transmembrane</keyword>
<comment type="subcellular location">
    <subcellularLocation>
        <location evidence="1 9">Cell membrane</location>
        <topology evidence="1 9">Multi-pass membrane protein</topology>
    </subcellularLocation>
</comment>
<evidence type="ECO:0000256" key="2">
    <source>
        <dbReference type="ARBA" id="ARBA00007069"/>
    </source>
</evidence>